<dbReference type="SUPFAM" id="SSF55186">
    <property type="entry name" value="ThrRS/AlaRS common domain"/>
    <property type="match status" value="1"/>
</dbReference>
<dbReference type="InterPro" id="IPR027417">
    <property type="entry name" value="P-loop_NTPase"/>
</dbReference>
<dbReference type="Proteomes" id="UP000824201">
    <property type="component" value="Unassembled WGS sequence"/>
</dbReference>
<dbReference type="InterPro" id="IPR006083">
    <property type="entry name" value="PRK/URK"/>
</dbReference>
<dbReference type="SMART" id="SM00382">
    <property type="entry name" value="AAA"/>
    <property type="match status" value="1"/>
</dbReference>
<dbReference type="PANTHER" id="PTHR10285">
    <property type="entry name" value="URIDINE KINASE"/>
    <property type="match status" value="1"/>
</dbReference>
<evidence type="ECO:0000313" key="2">
    <source>
        <dbReference type="EMBL" id="HIR88284.1"/>
    </source>
</evidence>
<dbReference type="Pfam" id="PF00485">
    <property type="entry name" value="PRK"/>
    <property type="match status" value="1"/>
</dbReference>
<evidence type="ECO:0000313" key="3">
    <source>
        <dbReference type="Proteomes" id="UP000824201"/>
    </source>
</evidence>
<dbReference type="CDD" id="cd02028">
    <property type="entry name" value="UMPK_like"/>
    <property type="match status" value="1"/>
</dbReference>
<comment type="caution">
    <text evidence="2">The sequence shown here is derived from an EMBL/GenBank/DDBJ whole genome shotgun (WGS) entry which is preliminary data.</text>
</comment>
<proteinExistence type="predicted"/>
<name>A0A9D1EDH1_9FIRM</name>
<dbReference type="InterPro" id="IPR003593">
    <property type="entry name" value="AAA+_ATPase"/>
</dbReference>
<reference evidence="2" key="2">
    <citation type="journal article" date="2021" name="PeerJ">
        <title>Extensive microbial diversity within the chicken gut microbiome revealed by metagenomics and culture.</title>
        <authorList>
            <person name="Gilroy R."/>
            <person name="Ravi A."/>
            <person name="Getino M."/>
            <person name="Pursley I."/>
            <person name="Horton D.L."/>
            <person name="Alikhan N.F."/>
            <person name="Baker D."/>
            <person name="Gharbi K."/>
            <person name="Hall N."/>
            <person name="Watson M."/>
            <person name="Adriaenssens E.M."/>
            <person name="Foster-Nyarko E."/>
            <person name="Jarju S."/>
            <person name="Secka A."/>
            <person name="Antonio M."/>
            <person name="Oren A."/>
            <person name="Chaudhuri R.R."/>
            <person name="La Ragione R."/>
            <person name="Hildebrand F."/>
            <person name="Pallen M.J."/>
        </authorList>
    </citation>
    <scope>NUCLEOTIDE SEQUENCE</scope>
    <source>
        <strain evidence="2">ChiW13-3771</strain>
    </source>
</reference>
<dbReference type="Gene3D" id="3.30.980.10">
    <property type="entry name" value="Threonyl-trna Synthetase, Chain A, domain 2"/>
    <property type="match status" value="1"/>
</dbReference>
<protein>
    <submittedName>
        <fullName evidence="2">Nucleoside kinase</fullName>
    </submittedName>
</protein>
<evidence type="ECO:0000259" key="1">
    <source>
        <dbReference type="SMART" id="SM00382"/>
    </source>
</evidence>
<reference evidence="2" key="1">
    <citation type="submission" date="2020-10" db="EMBL/GenBank/DDBJ databases">
        <authorList>
            <person name="Gilroy R."/>
        </authorList>
    </citation>
    <scope>NUCLEOTIDE SEQUENCE</scope>
    <source>
        <strain evidence="2">ChiW13-3771</strain>
    </source>
</reference>
<accession>A0A9D1EDH1</accession>
<dbReference type="InterPro" id="IPR018163">
    <property type="entry name" value="Thr/Ala-tRNA-synth_IIc_edit"/>
</dbReference>
<keyword evidence="2" id="KW-0808">Transferase</keyword>
<sequence>MVEVLINQEKKQYGEHTTYLQVVREYQEYYSDDIILVMADHKLTELKTEVKDGAKVEFLTTATREGIQTYQRSVVFLMLKAFFELVGEEQIRSIKIYFSLSKGLYCESTGDLTITAELLEQVKRKMYELVEMDLPITKRIIGTKEAAERFHKYKMYDKEMLFYFRRNSQVNIYDIDGFEDYFYGYMAPSTGMLRYFGLFLYDKGFVLQLPVKERPKEVPAFAPQNRIYEVMKESYGWSRQLEAESVGELNRMIAKGKINDLILVQEALMEKKLAELAEQIVSQPQKKFVMIAGPSSSGKTTFAHRLSIQLKAIGMKPHIISVDDYFHNRELSPRDEQGNYDFEALECIDIQQFNQDMNALLQGEMVSMPTYNFITGVREYKGRVLSMGKNDILIIEGIHCLNDRLTLTLPMEHKFKIYISALTQLNIDEHNRIPSTDGRLLRRIVRDARTRGTSARETIARWYSVRRGEERNIFPYQESADAMFNSALVYELAVIKQYAEPLLFYIQEETPEYQEAKRLLKFLDYFLGVNSENIPKNSVLREFIGGSCFKV</sequence>
<gene>
    <name evidence="2" type="ORF">IAC96_04970</name>
</gene>
<dbReference type="SUPFAM" id="SSF52540">
    <property type="entry name" value="P-loop containing nucleoside triphosphate hydrolases"/>
    <property type="match status" value="1"/>
</dbReference>
<dbReference type="AlphaFoldDB" id="A0A9D1EDH1"/>
<dbReference type="GO" id="GO:0016301">
    <property type="term" value="F:kinase activity"/>
    <property type="evidence" value="ECO:0007669"/>
    <property type="project" value="UniProtKB-KW"/>
</dbReference>
<dbReference type="EMBL" id="DVHN01000055">
    <property type="protein sequence ID" value="HIR88284.1"/>
    <property type="molecule type" value="Genomic_DNA"/>
</dbReference>
<keyword evidence="2" id="KW-0418">Kinase</keyword>
<organism evidence="2 3">
    <name type="scientific">Candidatus Fimimorpha faecalis</name>
    <dbReference type="NCBI Taxonomy" id="2840824"/>
    <lineage>
        <taxon>Bacteria</taxon>
        <taxon>Bacillati</taxon>
        <taxon>Bacillota</taxon>
        <taxon>Clostridia</taxon>
        <taxon>Eubacteriales</taxon>
        <taxon>Candidatus Fimimorpha</taxon>
    </lineage>
</organism>
<dbReference type="Gene3D" id="3.40.50.300">
    <property type="entry name" value="P-loop containing nucleotide triphosphate hydrolases"/>
    <property type="match status" value="1"/>
</dbReference>
<dbReference type="GO" id="GO:0005524">
    <property type="term" value="F:ATP binding"/>
    <property type="evidence" value="ECO:0007669"/>
    <property type="project" value="InterPro"/>
</dbReference>
<feature type="domain" description="AAA+ ATPase" evidence="1">
    <location>
        <begin position="285"/>
        <end position="446"/>
    </location>
</feature>